<dbReference type="Pfam" id="PF02146">
    <property type="entry name" value="SIR2"/>
    <property type="match status" value="1"/>
</dbReference>
<evidence type="ECO:0000313" key="6">
    <source>
        <dbReference type="Proteomes" id="UP000660262"/>
    </source>
</evidence>
<feature type="binding site" evidence="3">
    <location>
        <position position="225"/>
    </location>
    <ligand>
        <name>Zn(2+)</name>
        <dbReference type="ChEBI" id="CHEBI:29105"/>
    </ligand>
</feature>
<feature type="active site" description="Proton acceptor" evidence="3">
    <location>
        <position position="193"/>
    </location>
</feature>
<comment type="caution">
    <text evidence="5">The sequence shown here is derived from an EMBL/GenBank/DDBJ whole genome shotgun (WGS) entry which is preliminary data.</text>
</comment>
<accession>A0A830H905</accession>
<keyword evidence="2" id="KW-0520">NAD</keyword>
<keyword evidence="1" id="KW-0808">Transferase</keyword>
<gene>
    <name evidence="5" type="ORF">PPROV_000220000</name>
</gene>
<name>A0A830H905_9CHLO</name>
<dbReference type="EMBL" id="BNJQ01000005">
    <property type="protein sequence ID" value="GHP03445.1"/>
    <property type="molecule type" value="Genomic_DNA"/>
</dbReference>
<dbReference type="CDD" id="cd00296">
    <property type="entry name" value="SIR2"/>
    <property type="match status" value="1"/>
</dbReference>
<dbReference type="PANTHER" id="PTHR11085:SF10">
    <property type="entry name" value="NAD-DEPENDENT PROTEIN DEACYLASE SIRTUIN-5, MITOCHONDRIAL-RELATED"/>
    <property type="match status" value="1"/>
</dbReference>
<keyword evidence="3" id="KW-0862">Zinc</keyword>
<dbReference type="InterPro" id="IPR003000">
    <property type="entry name" value="Sirtuin"/>
</dbReference>
<organism evidence="5 6">
    <name type="scientific">Pycnococcus provasolii</name>
    <dbReference type="NCBI Taxonomy" id="41880"/>
    <lineage>
        <taxon>Eukaryota</taxon>
        <taxon>Viridiplantae</taxon>
        <taxon>Chlorophyta</taxon>
        <taxon>Pseudoscourfieldiophyceae</taxon>
        <taxon>Pseudoscourfieldiales</taxon>
        <taxon>Pycnococcaceae</taxon>
        <taxon>Pycnococcus</taxon>
    </lineage>
</organism>
<proteinExistence type="predicted"/>
<dbReference type="GO" id="GO:0005634">
    <property type="term" value="C:nucleus"/>
    <property type="evidence" value="ECO:0007669"/>
    <property type="project" value="TreeGrafter"/>
</dbReference>
<evidence type="ECO:0000313" key="5">
    <source>
        <dbReference type="EMBL" id="GHP03445.1"/>
    </source>
</evidence>
<dbReference type="GO" id="GO:0070403">
    <property type="term" value="F:NAD+ binding"/>
    <property type="evidence" value="ECO:0007669"/>
    <property type="project" value="InterPro"/>
</dbReference>
<keyword evidence="3" id="KW-0479">Metal-binding</keyword>
<evidence type="ECO:0000256" key="3">
    <source>
        <dbReference type="PROSITE-ProRule" id="PRU00236"/>
    </source>
</evidence>
<keyword evidence="6" id="KW-1185">Reference proteome</keyword>
<protein>
    <recommendedName>
        <fullName evidence="4">Deacetylase sirtuin-type domain-containing protein</fullName>
    </recommendedName>
</protein>
<feature type="binding site" evidence="3">
    <location>
        <position position="204"/>
    </location>
    <ligand>
        <name>Zn(2+)</name>
        <dbReference type="ChEBI" id="CHEBI:29105"/>
    </ligand>
</feature>
<dbReference type="AlphaFoldDB" id="A0A830H905"/>
<sequence length="353" mass="37899">MAGGSDGNTTGVKRPRRRAFKACLQALQAPDDLGESSNTLTTGSQQTTRVPLDALPHYSHVLLVTGAGVSHPAGVPTFTDSGKQAWYGKAKKKFKLSGSGKRMFSYAFFAKYRDDATSFFNEMAKTVRRATPTEAHKSVAHLRAAGRLLRNYTLNVDNLDALVDSQAIYPRRCDTSGTVLTKLPKRGDVVQLHGNVLETVCETCSTIATLAYPPPPNLSAPCSACGACDSVRHRIMLYDEKAEEAVLGAGVGSTMMRQLAEDAKSADVVAFVGLSFEQSASVEYYRKVRRAAIPGATRLLVVNPDGGLAASNVASATSFDTGVEYVDVTADEFLAHLLNKDVNLSMLDNDAQR</sequence>
<dbReference type="InterPro" id="IPR026591">
    <property type="entry name" value="Sirtuin_cat_small_dom_sf"/>
</dbReference>
<dbReference type="Gene3D" id="3.40.50.1220">
    <property type="entry name" value="TPP-binding domain"/>
    <property type="match status" value="1"/>
</dbReference>
<dbReference type="PANTHER" id="PTHR11085">
    <property type="entry name" value="NAD-DEPENDENT PROTEIN DEACYLASE SIRTUIN-5, MITOCHONDRIAL-RELATED"/>
    <property type="match status" value="1"/>
</dbReference>
<dbReference type="PROSITE" id="PS50305">
    <property type="entry name" value="SIRTUIN"/>
    <property type="match status" value="1"/>
</dbReference>
<dbReference type="InterPro" id="IPR026590">
    <property type="entry name" value="Ssirtuin_cat_dom"/>
</dbReference>
<reference evidence="5" key="1">
    <citation type="submission" date="2020-10" db="EMBL/GenBank/DDBJ databases">
        <title>Unveiling of a novel bifunctional photoreceptor, Dualchrome1, isolated from a cosmopolitan green alga.</title>
        <authorList>
            <person name="Suzuki S."/>
            <person name="Kawachi M."/>
        </authorList>
    </citation>
    <scope>NUCLEOTIDE SEQUENCE</scope>
    <source>
        <strain evidence="5">NIES 2893</strain>
    </source>
</reference>
<dbReference type="GO" id="GO:0046872">
    <property type="term" value="F:metal ion binding"/>
    <property type="evidence" value="ECO:0007669"/>
    <property type="project" value="UniProtKB-KW"/>
</dbReference>
<dbReference type="GO" id="GO:0017136">
    <property type="term" value="F:histone deacetylase activity, NAD-dependent"/>
    <property type="evidence" value="ECO:0007669"/>
    <property type="project" value="TreeGrafter"/>
</dbReference>
<evidence type="ECO:0000256" key="1">
    <source>
        <dbReference type="ARBA" id="ARBA00022679"/>
    </source>
</evidence>
<evidence type="ECO:0000259" key="4">
    <source>
        <dbReference type="PROSITE" id="PS50305"/>
    </source>
</evidence>
<dbReference type="Gene3D" id="3.30.1600.10">
    <property type="entry name" value="SIR2/SIRT2 'Small Domain"/>
    <property type="match status" value="1"/>
</dbReference>
<feature type="binding site" evidence="3">
    <location>
        <position position="201"/>
    </location>
    <ligand>
        <name>Zn(2+)</name>
        <dbReference type="ChEBI" id="CHEBI:29105"/>
    </ligand>
</feature>
<dbReference type="OrthoDB" id="424302at2759"/>
<feature type="binding site" evidence="3">
    <location>
        <position position="222"/>
    </location>
    <ligand>
        <name>Zn(2+)</name>
        <dbReference type="ChEBI" id="CHEBI:29105"/>
    </ligand>
</feature>
<dbReference type="InterPro" id="IPR050134">
    <property type="entry name" value="NAD-dep_sirtuin_deacylases"/>
</dbReference>
<feature type="domain" description="Deacetylase sirtuin-type" evidence="4">
    <location>
        <begin position="41"/>
        <end position="353"/>
    </location>
</feature>
<dbReference type="InterPro" id="IPR029035">
    <property type="entry name" value="DHS-like_NAD/FAD-binding_dom"/>
</dbReference>
<evidence type="ECO:0000256" key="2">
    <source>
        <dbReference type="ARBA" id="ARBA00023027"/>
    </source>
</evidence>
<dbReference type="SUPFAM" id="SSF52467">
    <property type="entry name" value="DHS-like NAD/FAD-binding domain"/>
    <property type="match status" value="1"/>
</dbReference>
<dbReference type="Proteomes" id="UP000660262">
    <property type="component" value="Unassembled WGS sequence"/>
</dbReference>